<evidence type="ECO:0000256" key="1">
    <source>
        <dbReference type="SAM" id="SignalP"/>
    </source>
</evidence>
<dbReference type="Proteomes" id="UP000712007">
    <property type="component" value="Unassembled WGS sequence"/>
</dbReference>
<name>A0A940DJW9_9BACT</name>
<accession>A0A940DJW9</accession>
<keyword evidence="1" id="KW-0732">Signal</keyword>
<reference evidence="2" key="2">
    <citation type="journal article" date="2021" name="PeerJ">
        <title>Extensive microbial diversity within the chicken gut microbiome revealed by metagenomics and culture.</title>
        <authorList>
            <person name="Gilroy R."/>
            <person name="Ravi A."/>
            <person name="Getino M."/>
            <person name="Pursley I."/>
            <person name="Horton D.L."/>
            <person name="Alikhan N.F."/>
            <person name="Baker D."/>
            <person name="Gharbi K."/>
            <person name="Hall N."/>
            <person name="Watson M."/>
            <person name="Adriaenssens E.M."/>
            <person name="Foster-Nyarko E."/>
            <person name="Jarju S."/>
            <person name="Secka A."/>
            <person name="Antonio M."/>
            <person name="Oren A."/>
            <person name="Chaudhuri R.R."/>
            <person name="La Ragione R."/>
            <person name="Hildebrand F."/>
            <person name="Pallen M.J."/>
        </authorList>
    </citation>
    <scope>NUCLEOTIDE SEQUENCE</scope>
    <source>
        <strain evidence="2">3924</strain>
    </source>
</reference>
<reference evidence="2" key="1">
    <citation type="submission" date="2020-10" db="EMBL/GenBank/DDBJ databases">
        <authorList>
            <person name="Gilroy R."/>
        </authorList>
    </citation>
    <scope>NUCLEOTIDE SEQUENCE</scope>
    <source>
        <strain evidence="2">3924</strain>
    </source>
</reference>
<comment type="caution">
    <text evidence="2">The sequence shown here is derived from an EMBL/GenBank/DDBJ whole genome shotgun (WGS) entry which is preliminary data.</text>
</comment>
<organism evidence="2 3">
    <name type="scientific">Candidatus Aphodosoma intestinipullorum</name>
    <dbReference type="NCBI Taxonomy" id="2840674"/>
    <lineage>
        <taxon>Bacteria</taxon>
        <taxon>Pseudomonadati</taxon>
        <taxon>Bacteroidota</taxon>
        <taxon>Bacteroidia</taxon>
        <taxon>Bacteroidales</taxon>
        <taxon>Candidatus Aphodosoma</taxon>
    </lineage>
</organism>
<protein>
    <recommendedName>
        <fullName evidence="4">Periplasmic heavy metal sensor</fullName>
    </recommendedName>
</protein>
<feature type="chain" id="PRO_5037276707" description="Periplasmic heavy metal sensor" evidence="1">
    <location>
        <begin position="20"/>
        <end position="149"/>
    </location>
</feature>
<dbReference type="AlphaFoldDB" id="A0A940DJW9"/>
<gene>
    <name evidence="2" type="ORF">IAC51_06495</name>
</gene>
<evidence type="ECO:0000313" key="3">
    <source>
        <dbReference type="Proteomes" id="UP000712007"/>
    </source>
</evidence>
<evidence type="ECO:0000313" key="2">
    <source>
        <dbReference type="EMBL" id="MBO8440284.1"/>
    </source>
</evidence>
<dbReference type="EMBL" id="JADIMV010000112">
    <property type="protein sequence ID" value="MBO8440284.1"/>
    <property type="molecule type" value="Genomic_DNA"/>
</dbReference>
<evidence type="ECO:0008006" key="4">
    <source>
        <dbReference type="Google" id="ProtNLM"/>
    </source>
</evidence>
<feature type="signal peptide" evidence="1">
    <location>
        <begin position="1"/>
        <end position="19"/>
    </location>
</feature>
<sequence length="149" mass="17328">MRNLLLIVFMVCAPLALFADEPGCKSKEEWREYVYAQKRVFFNEQIKFTQTEAAAFWSLYDRLSADLRRSHRNVRAAMKAGDDASADYGEIVRRINAEENVQDSLHSAFRVELGKILPAEKIYRYMKAEDAFKQLLIKDVDSKERKGKK</sequence>
<proteinExistence type="predicted"/>